<evidence type="ECO:0000256" key="1">
    <source>
        <dbReference type="SAM" id="MobiDB-lite"/>
    </source>
</evidence>
<dbReference type="AlphaFoldDB" id="A0A7S0HSM0"/>
<sequence>MGHPQGTSPGGQGDLGLMFACTKGGVRVTQVDQGGAASNAGLEVGDMIFEIEKNDISRPEVRGPAVIQMFKEHMHQEELEIGALRAGRVLYFKLRPRSALASPMDTSIEAARNVARQSTPPRERDVEMGASREKARAATAPDSSSDSLLQNKLFLSTVILVAVITLIALIVGSVALARADKAKK</sequence>
<dbReference type="SUPFAM" id="SSF50156">
    <property type="entry name" value="PDZ domain-like"/>
    <property type="match status" value="1"/>
</dbReference>
<evidence type="ECO:0000256" key="2">
    <source>
        <dbReference type="SAM" id="Phobius"/>
    </source>
</evidence>
<name>A0A7S0HSM0_9CRYP</name>
<dbReference type="SMART" id="SM00228">
    <property type="entry name" value="PDZ"/>
    <property type="match status" value="1"/>
</dbReference>
<dbReference type="EMBL" id="HBEO01024121">
    <property type="protein sequence ID" value="CAD8494693.1"/>
    <property type="molecule type" value="Transcribed_RNA"/>
</dbReference>
<protein>
    <recommendedName>
        <fullName evidence="3">PDZ domain-containing protein</fullName>
    </recommendedName>
</protein>
<proteinExistence type="predicted"/>
<feature type="transmembrane region" description="Helical" evidence="2">
    <location>
        <begin position="153"/>
        <end position="177"/>
    </location>
</feature>
<dbReference type="InterPro" id="IPR001478">
    <property type="entry name" value="PDZ"/>
</dbReference>
<feature type="region of interest" description="Disordered" evidence="1">
    <location>
        <begin position="115"/>
        <end position="145"/>
    </location>
</feature>
<accession>A0A7S0HSM0</accession>
<keyword evidence="2" id="KW-0472">Membrane</keyword>
<dbReference type="Gene3D" id="2.30.42.10">
    <property type="match status" value="1"/>
</dbReference>
<keyword evidence="2" id="KW-1133">Transmembrane helix</keyword>
<dbReference type="Pfam" id="PF13180">
    <property type="entry name" value="PDZ_2"/>
    <property type="match status" value="1"/>
</dbReference>
<evidence type="ECO:0000313" key="4">
    <source>
        <dbReference type="EMBL" id="CAD8494693.1"/>
    </source>
</evidence>
<evidence type="ECO:0000259" key="3">
    <source>
        <dbReference type="PROSITE" id="PS50106"/>
    </source>
</evidence>
<dbReference type="PROSITE" id="PS50106">
    <property type="entry name" value="PDZ"/>
    <property type="match status" value="1"/>
</dbReference>
<keyword evidence="2" id="KW-0812">Transmembrane</keyword>
<reference evidence="4" key="1">
    <citation type="submission" date="2021-01" db="EMBL/GenBank/DDBJ databases">
        <authorList>
            <person name="Corre E."/>
            <person name="Pelletier E."/>
            <person name="Niang G."/>
            <person name="Scheremetjew M."/>
            <person name="Finn R."/>
            <person name="Kale V."/>
            <person name="Holt S."/>
            <person name="Cochrane G."/>
            <person name="Meng A."/>
            <person name="Brown T."/>
            <person name="Cohen L."/>
        </authorList>
    </citation>
    <scope>NUCLEOTIDE SEQUENCE</scope>
    <source>
        <strain evidence="4">CCMP325</strain>
    </source>
</reference>
<organism evidence="4">
    <name type="scientific">Hanusia phi</name>
    <dbReference type="NCBI Taxonomy" id="3032"/>
    <lineage>
        <taxon>Eukaryota</taxon>
        <taxon>Cryptophyceae</taxon>
        <taxon>Pyrenomonadales</taxon>
        <taxon>Geminigeraceae</taxon>
        <taxon>Hanusia</taxon>
    </lineage>
</organism>
<feature type="compositionally biased region" description="Basic and acidic residues" evidence="1">
    <location>
        <begin position="121"/>
        <end position="136"/>
    </location>
</feature>
<gene>
    <name evidence="4" type="ORF">HPHI1048_LOCUS16251</name>
</gene>
<dbReference type="InterPro" id="IPR036034">
    <property type="entry name" value="PDZ_sf"/>
</dbReference>
<feature type="domain" description="PDZ" evidence="3">
    <location>
        <begin position="12"/>
        <end position="57"/>
    </location>
</feature>